<dbReference type="InterPro" id="IPR037066">
    <property type="entry name" value="Plug_dom_sf"/>
</dbReference>
<keyword evidence="3 8" id="KW-1134">Transmembrane beta strand</keyword>
<dbReference type="OrthoDB" id="5476657at2"/>
<keyword evidence="13" id="KW-0675">Receptor</keyword>
<accession>A0A3S2V9V5</accession>
<dbReference type="NCBIfam" id="TIGR01782">
    <property type="entry name" value="TonB-Xanth-Caul"/>
    <property type="match status" value="1"/>
</dbReference>
<dbReference type="InterPro" id="IPR012910">
    <property type="entry name" value="Plug_dom"/>
</dbReference>
<evidence type="ECO:0000256" key="8">
    <source>
        <dbReference type="PROSITE-ProRule" id="PRU01360"/>
    </source>
</evidence>
<evidence type="ECO:0000256" key="4">
    <source>
        <dbReference type="ARBA" id="ARBA00022692"/>
    </source>
</evidence>
<evidence type="ECO:0000256" key="6">
    <source>
        <dbReference type="ARBA" id="ARBA00023136"/>
    </source>
</evidence>
<dbReference type="InterPro" id="IPR036942">
    <property type="entry name" value="Beta-barrel_TonB_sf"/>
</dbReference>
<dbReference type="InterPro" id="IPR000531">
    <property type="entry name" value="Beta-barrel_TonB"/>
</dbReference>
<evidence type="ECO:0000256" key="3">
    <source>
        <dbReference type="ARBA" id="ARBA00022452"/>
    </source>
</evidence>
<dbReference type="Pfam" id="PF00593">
    <property type="entry name" value="TonB_dep_Rec_b-barrel"/>
    <property type="match status" value="1"/>
</dbReference>
<dbReference type="Pfam" id="PF07715">
    <property type="entry name" value="Plug"/>
    <property type="match status" value="1"/>
</dbReference>
<dbReference type="InterPro" id="IPR039426">
    <property type="entry name" value="TonB-dep_rcpt-like"/>
</dbReference>
<dbReference type="GO" id="GO:0009279">
    <property type="term" value="C:cell outer membrane"/>
    <property type="evidence" value="ECO:0007669"/>
    <property type="project" value="UniProtKB-SubCell"/>
</dbReference>
<comment type="subcellular location">
    <subcellularLocation>
        <location evidence="1 8">Cell outer membrane</location>
        <topology evidence="1 8">Multi-pass membrane protein</topology>
    </subcellularLocation>
</comment>
<dbReference type="Gene3D" id="2.170.130.10">
    <property type="entry name" value="TonB-dependent receptor, plug domain"/>
    <property type="match status" value="1"/>
</dbReference>
<dbReference type="AlphaFoldDB" id="A0A3S2V9V5"/>
<comment type="caution">
    <text evidence="13">The sequence shown here is derived from an EMBL/GenBank/DDBJ whole genome shotgun (WGS) entry which is preliminary data.</text>
</comment>
<evidence type="ECO:0000256" key="2">
    <source>
        <dbReference type="ARBA" id="ARBA00022448"/>
    </source>
</evidence>
<sequence length="937" mass="101515">MSPSDQVTSLPCVILPRKGSIQMSFSRYSTRASRLALAVTLGLTPALARAADEAAPQDAGDASAIVVRGFAQSVKNAIDLKRRASVSLDSILASDIASFPDTNLAESIARVPGVAITRDAGGEGRQVSLRGFTPDYTLVRVAGMTAISTGGSIDARGGTSNSRSFDFNLFASELFTRIDVRKSAEASVEEGGIGGTIDLHTARPLDYAKPRFALSGQGFYNSFAKDVAPRVAGLASWRNSEGTLGALVSVAYSQRNVVEKGFSTVRWATGGWNLANVSSTIDSSITSRLNAGAASANALYFPRYLRYDLYAIQQKRLGVTAAFQYHPSSDLQFDLDLLYGRLRGTRDEYHLDSNSWNNSGALGRTTVSALGVTGNQITSGTFGNVWVRSDTGRYESRNDYYQGVLNMKARLSSRLTMDALAGYQMSQYDNQRTEAYFTRGDSSHTTSGSTVSFDFSQNPNLPVLTYGFDITNPNSYIFNLLRLQNQRILRNNINAKLNFHYDVSPQIKLHAGGIYTRQMLNQRYYTLDVTSGVANSSPSVALTTMPYNFGEGLGVTGLPTTWAAPDLNSLRSSMNGNSYGLNMDQASTARIIEQVSGGYVEGDYRGSLLGHDLRGNLGLRFMHTAITSQGYIGGLWVSQGSSYNDFMPSLNAVWGLSDNFQLRLAADRNISRPTLGSLMVSGSVDANNKIIRQGNPNLKPFRANSLGLSAEYYLSARSLLAITPFYKHIESLIISSYDYPTYASTGLPLSLLNVATTSNSASDVFTRQWYANGQQAKVKGVEMSANIGFDFLPGLLKNTGILANYTYADGTATYTNATTGKAFVATLPQLTRHSANATLYYTDAKFDARVSVNYHGRYLTDLPAANANDVGGYNPRTQIDASLRYNITPQAAVTLDAVNLTNAADSQYVGNVADNSNRVYTYLKSGRSFMLGARISM</sequence>
<dbReference type="Gene3D" id="2.40.170.20">
    <property type="entry name" value="TonB-dependent receptor, beta-barrel domain"/>
    <property type="match status" value="1"/>
</dbReference>
<protein>
    <submittedName>
        <fullName evidence="13">TonB-dependent receptor</fullName>
    </submittedName>
</protein>
<evidence type="ECO:0000259" key="11">
    <source>
        <dbReference type="Pfam" id="PF00593"/>
    </source>
</evidence>
<keyword evidence="4 8" id="KW-0812">Transmembrane</keyword>
<reference evidence="13 14" key="1">
    <citation type="submission" date="2019-01" db="EMBL/GenBank/DDBJ databases">
        <authorList>
            <person name="Chen W.-M."/>
        </authorList>
    </citation>
    <scope>NUCLEOTIDE SEQUENCE [LARGE SCALE GENOMIC DNA]</scope>
    <source>
        <strain evidence="13 14">FSY-9</strain>
    </source>
</reference>
<organism evidence="13 14">
    <name type="scientific">Novosphingobium umbonatum</name>
    <dbReference type="NCBI Taxonomy" id="1908524"/>
    <lineage>
        <taxon>Bacteria</taxon>
        <taxon>Pseudomonadati</taxon>
        <taxon>Pseudomonadota</taxon>
        <taxon>Alphaproteobacteria</taxon>
        <taxon>Sphingomonadales</taxon>
        <taxon>Sphingomonadaceae</taxon>
        <taxon>Novosphingobium</taxon>
    </lineage>
</organism>
<proteinExistence type="inferred from homology"/>
<dbReference type="CDD" id="cd01347">
    <property type="entry name" value="ligand_gated_channel"/>
    <property type="match status" value="1"/>
</dbReference>
<evidence type="ECO:0000313" key="13">
    <source>
        <dbReference type="EMBL" id="RVU02310.1"/>
    </source>
</evidence>
<feature type="domain" description="TonB-dependent receptor-like beta-barrel" evidence="11">
    <location>
        <begin position="441"/>
        <end position="900"/>
    </location>
</feature>
<feature type="chain" id="PRO_5018740033" evidence="10">
    <location>
        <begin position="51"/>
        <end position="937"/>
    </location>
</feature>
<evidence type="ECO:0000256" key="7">
    <source>
        <dbReference type="ARBA" id="ARBA00023237"/>
    </source>
</evidence>
<keyword evidence="6 8" id="KW-0472">Membrane</keyword>
<gene>
    <name evidence="13" type="ORF">EOE18_17255</name>
</gene>
<keyword evidence="7 8" id="KW-0998">Cell outer membrane</keyword>
<dbReference type="SUPFAM" id="SSF56935">
    <property type="entry name" value="Porins"/>
    <property type="match status" value="1"/>
</dbReference>
<evidence type="ECO:0000256" key="5">
    <source>
        <dbReference type="ARBA" id="ARBA00023077"/>
    </source>
</evidence>
<keyword evidence="2 8" id="KW-0813">Transport</keyword>
<dbReference type="InterPro" id="IPR010104">
    <property type="entry name" value="TonB_rcpt_bac"/>
</dbReference>
<name>A0A3S2V9V5_9SPHN</name>
<dbReference type="Proteomes" id="UP000282837">
    <property type="component" value="Unassembled WGS sequence"/>
</dbReference>
<keyword evidence="5 9" id="KW-0798">TonB box</keyword>
<feature type="domain" description="TonB-dependent receptor plug" evidence="12">
    <location>
        <begin position="82"/>
        <end position="196"/>
    </location>
</feature>
<keyword evidence="14" id="KW-1185">Reference proteome</keyword>
<evidence type="ECO:0000256" key="9">
    <source>
        <dbReference type="RuleBase" id="RU003357"/>
    </source>
</evidence>
<feature type="signal peptide" evidence="10">
    <location>
        <begin position="1"/>
        <end position="50"/>
    </location>
</feature>
<evidence type="ECO:0000259" key="12">
    <source>
        <dbReference type="Pfam" id="PF07715"/>
    </source>
</evidence>
<dbReference type="PANTHER" id="PTHR40980">
    <property type="entry name" value="PLUG DOMAIN-CONTAINING PROTEIN"/>
    <property type="match status" value="1"/>
</dbReference>
<comment type="similarity">
    <text evidence="8 9">Belongs to the TonB-dependent receptor family.</text>
</comment>
<evidence type="ECO:0000256" key="1">
    <source>
        <dbReference type="ARBA" id="ARBA00004571"/>
    </source>
</evidence>
<evidence type="ECO:0000256" key="10">
    <source>
        <dbReference type="SAM" id="SignalP"/>
    </source>
</evidence>
<evidence type="ECO:0000313" key="14">
    <source>
        <dbReference type="Proteomes" id="UP000282837"/>
    </source>
</evidence>
<keyword evidence="10" id="KW-0732">Signal</keyword>
<dbReference type="EMBL" id="SACO01000021">
    <property type="protein sequence ID" value="RVU02310.1"/>
    <property type="molecule type" value="Genomic_DNA"/>
</dbReference>
<dbReference type="PANTHER" id="PTHR40980:SF3">
    <property type="entry name" value="TONB-DEPENDENT RECEPTOR-LIKE BETA-BARREL DOMAIN-CONTAINING PROTEIN"/>
    <property type="match status" value="1"/>
</dbReference>
<dbReference type="PROSITE" id="PS52016">
    <property type="entry name" value="TONB_DEPENDENT_REC_3"/>
    <property type="match status" value="1"/>
</dbReference>